<reference evidence="1 2" key="1">
    <citation type="submission" date="2017-06" db="EMBL/GenBank/DDBJ databases">
        <title>Neisseria chenwenguii sp. nov., isolated from the intestinal contents of Tibetan Plateau Pika in Yushu, Qinghai Province, China.</title>
        <authorList>
            <person name="Zhang G."/>
        </authorList>
    </citation>
    <scope>NUCLEOTIDE SEQUENCE [LARGE SCALE GENOMIC DNA]</scope>
    <source>
        <strain evidence="1 2">10023</strain>
    </source>
</reference>
<accession>A0A220RZ55</accession>
<dbReference type="Proteomes" id="UP000198238">
    <property type="component" value="Chromosome"/>
</dbReference>
<dbReference type="PROSITE" id="PS51257">
    <property type="entry name" value="PROKAR_LIPOPROTEIN"/>
    <property type="match status" value="1"/>
</dbReference>
<dbReference type="EMBL" id="CP022278">
    <property type="protein sequence ID" value="ASK26457.1"/>
    <property type="molecule type" value="Genomic_DNA"/>
</dbReference>
<dbReference type="OrthoDB" id="8606440at2"/>
<proteinExistence type="predicted"/>
<organism evidence="1 2">
    <name type="scientific">Neisseria chenwenguii</name>
    <dbReference type="NCBI Taxonomy" id="1853278"/>
    <lineage>
        <taxon>Bacteria</taxon>
        <taxon>Pseudomonadati</taxon>
        <taxon>Pseudomonadota</taxon>
        <taxon>Betaproteobacteria</taxon>
        <taxon>Neisseriales</taxon>
        <taxon>Neisseriaceae</taxon>
        <taxon>Neisseria</taxon>
    </lineage>
</organism>
<dbReference type="RefSeq" id="WP_089035180.1">
    <property type="nucleotide sequence ID" value="NZ_CP022278.1"/>
</dbReference>
<name>A0A220RZ55_9NEIS</name>
<keyword evidence="2" id="KW-1185">Reference proteome</keyword>
<dbReference type="AlphaFoldDB" id="A0A220RZ55"/>
<dbReference type="KEGG" id="nei:BG910_00690"/>
<sequence length="83" mass="9205">MNKLLIASTLLLGGCLYQETPFGRTAAIDLPLHNQTTINKTVTVNAPPGTTVILQDSMPVGYPRPYPPRPYYRYHGNRVLPIP</sequence>
<evidence type="ECO:0000313" key="2">
    <source>
        <dbReference type="Proteomes" id="UP000198238"/>
    </source>
</evidence>
<evidence type="ECO:0000313" key="1">
    <source>
        <dbReference type="EMBL" id="ASK26457.1"/>
    </source>
</evidence>
<protein>
    <submittedName>
        <fullName evidence="1">Methionine-binding protein</fullName>
    </submittedName>
</protein>
<gene>
    <name evidence="1" type="ORF">BG910_00690</name>
</gene>